<reference evidence="13 14" key="1">
    <citation type="journal article" date="2015" name="Int. J. Syst. Evol. Microbiol.">
        <title>Burkholderia monticola sp. nov., isolated from mountain soil.</title>
        <authorList>
            <person name="Baek I."/>
            <person name="Seo B."/>
            <person name="Lee I."/>
            <person name="Yi H."/>
            <person name="Chun J."/>
        </authorList>
    </citation>
    <scope>NUCLEOTIDE SEQUENCE [LARGE SCALE GENOMIC DNA]</scope>
    <source>
        <strain evidence="13 14">JC2948</strain>
    </source>
</reference>
<keyword evidence="7 11" id="KW-1133">Transmembrane helix</keyword>
<sequence length="188" mass="20176">MQMKCKKTHRPSRAGFTLIETLAVIALVILIVVMAMPSFFAWHMRDQVDARSKALLSTFAYARSEALRLGSRVTVCRIDAARVCLASGQPCADGIVDWACGWAVFAERGGKPSLLRAQPALAAVSIIGVQTDMTFTPPAGQLMGAFRSFDIEPRNPSKSMQGNAWRRCISIAAGGRARISEGACGATS</sequence>
<dbReference type="GO" id="GO:0015628">
    <property type="term" value="P:protein secretion by the type II secretion system"/>
    <property type="evidence" value="ECO:0007669"/>
    <property type="project" value="InterPro"/>
</dbReference>
<dbReference type="InterPro" id="IPR022346">
    <property type="entry name" value="T2SS_GspH"/>
</dbReference>
<feature type="transmembrane region" description="Helical" evidence="11">
    <location>
        <begin position="21"/>
        <end position="42"/>
    </location>
</feature>
<dbReference type="AlphaFoldDB" id="A0A149Q0Z4"/>
<comment type="caution">
    <text evidence="13">The sequence shown here is derived from an EMBL/GenBank/DDBJ whole genome shotgun (WGS) entry which is preliminary data.</text>
</comment>
<feature type="domain" description="General secretion pathway GspH" evidence="12">
    <location>
        <begin position="54"/>
        <end position="175"/>
    </location>
</feature>
<keyword evidence="3" id="KW-1003">Cell membrane</keyword>
<evidence type="ECO:0000256" key="6">
    <source>
        <dbReference type="ARBA" id="ARBA00022692"/>
    </source>
</evidence>
<name>A0A149Q0Z4_9BURK</name>
<organism evidence="13 14">
    <name type="scientific">Paraburkholderia monticola</name>
    <dbReference type="NCBI Taxonomy" id="1399968"/>
    <lineage>
        <taxon>Bacteria</taxon>
        <taxon>Pseudomonadati</taxon>
        <taxon>Pseudomonadota</taxon>
        <taxon>Betaproteobacteria</taxon>
        <taxon>Burkholderiales</taxon>
        <taxon>Burkholderiaceae</taxon>
        <taxon>Paraburkholderia</taxon>
    </lineage>
</organism>
<gene>
    <name evidence="13" type="ORF">CI15_02770</name>
</gene>
<keyword evidence="8 11" id="KW-0472">Membrane</keyword>
<evidence type="ECO:0000313" key="14">
    <source>
        <dbReference type="Proteomes" id="UP000075613"/>
    </source>
</evidence>
<dbReference type="SUPFAM" id="SSF54523">
    <property type="entry name" value="Pili subunits"/>
    <property type="match status" value="1"/>
</dbReference>
<dbReference type="Proteomes" id="UP000075613">
    <property type="component" value="Unassembled WGS sequence"/>
</dbReference>
<evidence type="ECO:0000256" key="3">
    <source>
        <dbReference type="ARBA" id="ARBA00022475"/>
    </source>
</evidence>
<dbReference type="OrthoDB" id="8970652at2"/>
<comment type="subcellular location">
    <subcellularLocation>
        <location evidence="1">Cell inner membrane</location>
        <topology evidence="1">Single-pass membrane protein</topology>
    </subcellularLocation>
</comment>
<dbReference type="Pfam" id="PF12019">
    <property type="entry name" value="GspH"/>
    <property type="match status" value="1"/>
</dbReference>
<evidence type="ECO:0000259" key="12">
    <source>
        <dbReference type="Pfam" id="PF12019"/>
    </source>
</evidence>
<keyword evidence="6 11" id="KW-0812">Transmembrane</keyword>
<evidence type="ECO:0000256" key="2">
    <source>
        <dbReference type="ARBA" id="ARBA00021549"/>
    </source>
</evidence>
<accession>A0A149Q0Z4</accession>
<dbReference type="Gene3D" id="3.55.40.10">
    <property type="entry name" value="minor pseudopilin epsh domain"/>
    <property type="match status" value="1"/>
</dbReference>
<evidence type="ECO:0000313" key="13">
    <source>
        <dbReference type="EMBL" id="KXU90846.1"/>
    </source>
</evidence>
<evidence type="ECO:0000256" key="8">
    <source>
        <dbReference type="ARBA" id="ARBA00023136"/>
    </source>
</evidence>
<evidence type="ECO:0000256" key="4">
    <source>
        <dbReference type="ARBA" id="ARBA00022481"/>
    </source>
</evidence>
<evidence type="ECO:0000256" key="10">
    <source>
        <dbReference type="ARBA" id="ARBA00030775"/>
    </source>
</evidence>
<evidence type="ECO:0000256" key="11">
    <source>
        <dbReference type="SAM" id="Phobius"/>
    </source>
</evidence>
<dbReference type="RefSeq" id="WP_062124137.1">
    <property type="nucleotide sequence ID" value="NZ_LRBG01000002.1"/>
</dbReference>
<dbReference type="GO" id="GO:0005886">
    <property type="term" value="C:plasma membrane"/>
    <property type="evidence" value="ECO:0007669"/>
    <property type="project" value="UniProtKB-SubCell"/>
</dbReference>
<evidence type="ECO:0000256" key="9">
    <source>
        <dbReference type="ARBA" id="ARBA00025772"/>
    </source>
</evidence>
<dbReference type="InterPro" id="IPR045584">
    <property type="entry name" value="Pilin-like"/>
</dbReference>
<dbReference type="STRING" id="1399968.CI15_02770"/>
<dbReference type="GO" id="GO:0015627">
    <property type="term" value="C:type II protein secretion system complex"/>
    <property type="evidence" value="ECO:0007669"/>
    <property type="project" value="InterPro"/>
</dbReference>
<keyword evidence="5" id="KW-0997">Cell inner membrane</keyword>
<evidence type="ECO:0000256" key="5">
    <source>
        <dbReference type="ARBA" id="ARBA00022519"/>
    </source>
</evidence>
<keyword evidence="4" id="KW-0488">Methylation</keyword>
<evidence type="ECO:0000256" key="1">
    <source>
        <dbReference type="ARBA" id="ARBA00004377"/>
    </source>
</evidence>
<keyword evidence="14" id="KW-1185">Reference proteome</keyword>
<comment type="similarity">
    <text evidence="9">Belongs to the GSP H family.</text>
</comment>
<dbReference type="InterPro" id="IPR012902">
    <property type="entry name" value="N_methyl_site"/>
</dbReference>
<proteinExistence type="inferred from homology"/>
<protein>
    <recommendedName>
        <fullName evidence="2">Type II secretion system protein H</fullName>
    </recommendedName>
    <alternativeName>
        <fullName evidence="10">General secretion pathway protein H</fullName>
    </alternativeName>
</protein>
<dbReference type="EMBL" id="LRBG01000002">
    <property type="protein sequence ID" value="KXU90846.1"/>
    <property type="molecule type" value="Genomic_DNA"/>
</dbReference>
<dbReference type="PROSITE" id="PS00409">
    <property type="entry name" value="PROKAR_NTER_METHYL"/>
    <property type="match status" value="1"/>
</dbReference>
<evidence type="ECO:0000256" key="7">
    <source>
        <dbReference type="ARBA" id="ARBA00022989"/>
    </source>
</evidence>